<dbReference type="CDD" id="cd17319">
    <property type="entry name" value="MFS_ExuT_GudP_like"/>
    <property type="match status" value="1"/>
</dbReference>
<evidence type="ECO:0000256" key="1">
    <source>
        <dbReference type="ARBA" id="ARBA00004141"/>
    </source>
</evidence>
<gene>
    <name evidence="8" type="ORF">KL86DPRO_60173</name>
</gene>
<feature type="transmembrane region" description="Helical" evidence="6">
    <location>
        <begin position="143"/>
        <end position="166"/>
    </location>
</feature>
<dbReference type="EMBL" id="FLUQ01000006">
    <property type="protein sequence ID" value="SBW10470.1"/>
    <property type="molecule type" value="Genomic_DNA"/>
</dbReference>
<evidence type="ECO:0000256" key="6">
    <source>
        <dbReference type="SAM" id="Phobius"/>
    </source>
</evidence>
<dbReference type="PROSITE" id="PS50850">
    <property type="entry name" value="MFS"/>
    <property type="match status" value="1"/>
</dbReference>
<dbReference type="Gene3D" id="1.20.1250.20">
    <property type="entry name" value="MFS general substrate transporter like domains"/>
    <property type="match status" value="2"/>
</dbReference>
<sequence>MTTEQLKARVANKTFLRVLVPIFIASMLAFIDRVNISFAMLKMNADLSFAPEIYGMGAGIFFMGYVLFEVPGAILAERWSPSKWIARIMFTWGLVSAMMAFMTTSWHFYILRFLLGACEASLYPVIYACVVPRWFTAETKGKAISLILTSLPLSAMIGGPLAGFLIEHEFFALKGWQFLFLVEGGLTAVYGFAILLFLKDTPESVHWLTDEEKNYLIASIKAETSNKVKEKHYSLLQGLTDPKVLFLGFIYFCWVVGFWGFNFWLPKSIERVTGAGAGTIGLLSLIPVTVALLALIYVGHSSAKHGETKKHVGIPLMIGAAGFLIAALVEGPVASIAAFTLISIGVYSPMGVWWSIPTSFLTGVAAAGATGLINSMGNIGGFVGPNIVGYFKRLTGIQSDTAVFFIFAFTLFLSSILVLTLKIREPAGGTKAPLRGKGGQTVALDPAD</sequence>
<dbReference type="GO" id="GO:0022857">
    <property type="term" value="F:transmembrane transporter activity"/>
    <property type="evidence" value="ECO:0007669"/>
    <property type="project" value="InterPro"/>
</dbReference>
<evidence type="ECO:0000256" key="3">
    <source>
        <dbReference type="ARBA" id="ARBA00022692"/>
    </source>
</evidence>
<keyword evidence="3 6" id="KW-0812">Transmembrane</keyword>
<feature type="transmembrane region" description="Helical" evidence="6">
    <location>
        <begin position="277"/>
        <end position="299"/>
    </location>
</feature>
<dbReference type="PANTHER" id="PTHR43791">
    <property type="entry name" value="PERMEASE-RELATED"/>
    <property type="match status" value="1"/>
</dbReference>
<dbReference type="InterPro" id="IPR020846">
    <property type="entry name" value="MFS_dom"/>
</dbReference>
<reference evidence="8" key="1">
    <citation type="submission" date="2016-04" db="EMBL/GenBank/DDBJ databases">
        <authorList>
            <person name="Evans L.H."/>
            <person name="Alamgir A."/>
            <person name="Owens N."/>
            <person name="Weber N.D."/>
            <person name="Virtaneva K."/>
            <person name="Barbian K."/>
            <person name="Babar A."/>
            <person name="Rosenke K."/>
        </authorList>
    </citation>
    <scope>NUCLEOTIDE SEQUENCE</scope>
    <source>
        <strain evidence="8">86</strain>
    </source>
</reference>
<organism evidence="8">
    <name type="scientific">uncultured delta proteobacterium</name>
    <dbReference type="NCBI Taxonomy" id="34034"/>
    <lineage>
        <taxon>Bacteria</taxon>
        <taxon>Deltaproteobacteria</taxon>
        <taxon>environmental samples</taxon>
    </lineage>
</organism>
<dbReference type="Pfam" id="PF07690">
    <property type="entry name" value="MFS_1"/>
    <property type="match status" value="1"/>
</dbReference>
<evidence type="ECO:0000256" key="5">
    <source>
        <dbReference type="ARBA" id="ARBA00023136"/>
    </source>
</evidence>
<name>A0A212KFF9_9DELT</name>
<feature type="transmembrane region" description="Helical" evidence="6">
    <location>
        <begin position="402"/>
        <end position="421"/>
    </location>
</feature>
<feature type="transmembrane region" description="Helical" evidence="6">
    <location>
        <begin position="335"/>
        <end position="353"/>
    </location>
</feature>
<feature type="transmembrane region" description="Helical" evidence="6">
    <location>
        <begin position="360"/>
        <end position="382"/>
    </location>
</feature>
<evidence type="ECO:0000313" key="8">
    <source>
        <dbReference type="EMBL" id="SBW10470.1"/>
    </source>
</evidence>
<dbReference type="SUPFAM" id="SSF103473">
    <property type="entry name" value="MFS general substrate transporter"/>
    <property type="match status" value="1"/>
</dbReference>
<feature type="transmembrane region" description="Helical" evidence="6">
    <location>
        <begin position="84"/>
        <end position="103"/>
    </location>
</feature>
<feature type="transmembrane region" description="Helical" evidence="6">
    <location>
        <begin position="311"/>
        <end position="329"/>
    </location>
</feature>
<dbReference type="AlphaFoldDB" id="A0A212KFF9"/>
<feature type="domain" description="Major facilitator superfamily (MFS) profile" evidence="7">
    <location>
        <begin position="18"/>
        <end position="426"/>
    </location>
</feature>
<evidence type="ECO:0000256" key="4">
    <source>
        <dbReference type="ARBA" id="ARBA00022989"/>
    </source>
</evidence>
<dbReference type="InterPro" id="IPR036259">
    <property type="entry name" value="MFS_trans_sf"/>
</dbReference>
<dbReference type="PANTHER" id="PTHR43791:SF100">
    <property type="entry name" value="SUGAR TRANSPORTER"/>
    <property type="match status" value="1"/>
</dbReference>
<accession>A0A212KFF9</accession>
<evidence type="ECO:0000259" key="7">
    <source>
        <dbReference type="PROSITE" id="PS50850"/>
    </source>
</evidence>
<proteinExistence type="predicted"/>
<feature type="transmembrane region" description="Helical" evidence="6">
    <location>
        <begin position="15"/>
        <end position="41"/>
    </location>
</feature>
<dbReference type="GO" id="GO:0005886">
    <property type="term" value="C:plasma membrane"/>
    <property type="evidence" value="ECO:0007669"/>
    <property type="project" value="TreeGrafter"/>
</dbReference>
<keyword evidence="4 6" id="KW-1133">Transmembrane helix</keyword>
<feature type="transmembrane region" description="Helical" evidence="6">
    <location>
        <begin position="53"/>
        <end position="72"/>
    </location>
</feature>
<protein>
    <submittedName>
        <fullName evidence="8">Major facilitator family transporter</fullName>
    </submittedName>
</protein>
<feature type="transmembrane region" description="Helical" evidence="6">
    <location>
        <begin position="178"/>
        <end position="198"/>
    </location>
</feature>
<feature type="transmembrane region" description="Helical" evidence="6">
    <location>
        <begin position="109"/>
        <end position="131"/>
    </location>
</feature>
<evidence type="ECO:0000256" key="2">
    <source>
        <dbReference type="ARBA" id="ARBA00022448"/>
    </source>
</evidence>
<comment type="subcellular location">
    <subcellularLocation>
        <location evidence="1">Membrane</location>
        <topology evidence="1">Multi-pass membrane protein</topology>
    </subcellularLocation>
</comment>
<dbReference type="InterPro" id="IPR011701">
    <property type="entry name" value="MFS"/>
</dbReference>
<keyword evidence="5 6" id="KW-0472">Membrane</keyword>
<feature type="transmembrane region" description="Helical" evidence="6">
    <location>
        <begin position="244"/>
        <end position="265"/>
    </location>
</feature>
<keyword evidence="2" id="KW-0813">Transport</keyword>